<dbReference type="AlphaFoldDB" id="A0A7W9DS67"/>
<evidence type="ECO:0000313" key="1">
    <source>
        <dbReference type="EMBL" id="MBB5628869.1"/>
    </source>
</evidence>
<sequence>MSGSEFNYKIGLIAPSRVGKTTLIASLLNEGQQLLAGSQVAMRPADTPTANRITVTEGVIRGALRAKVFEPDRVHSTSDPSHFRLRLQPRTSEAPILFEILDYPGAWLEESGGERNGAAWEDCQTFLGDSTVLIIPIEAVLLMEAEEKYERVLPSQLAIPQIEQLVRSWAKERRHNRHEPALVVFCPVKCESYLSDNGGFQDKAADLLARVKREYSGVVQVIREEAPHAVLRYLPIDTFGCVELTSARWIEDPRALGGYKCLPRYRVREPGVIARKGLDDLIMLLCNQLVSAAQLRSEQAAAEDKLISEHLRQHADGSEGFFRDLWLNWSGQRAARVRRAEAGEETYRQSVAQSKTLFDVLSALSTRPEGPRLAYLG</sequence>
<dbReference type="RefSeq" id="WP_184613584.1">
    <property type="nucleotide sequence ID" value="NZ_BOOS01000002.1"/>
</dbReference>
<dbReference type="Proteomes" id="UP000588112">
    <property type="component" value="Unassembled WGS sequence"/>
</dbReference>
<dbReference type="EMBL" id="JACHBR010000001">
    <property type="protein sequence ID" value="MBB5628869.1"/>
    <property type="molecule type" value="Genomic_DNA"/>
</dbReference>
<gene>
    <name evidence="1" type="ORF">BJ981_004568</name>
</gene>
<organism evidence="1 2">
    <name type="scientific">Sphaerisporangium krabiense</name>
    <dbReference type="NCBI Taxonomy" id="763782"/>
    <lineage>
        <taxon>Bacteria</taxon>
        <taxon>Bacillati</taxon>
        <taxon>Actinomycetota</taxon>
        <taxon>Actinomycetes</taxon>
        <taxon>Streptosporangiales</taxon>
        <taxon>Streptosporangiaceae</taxon>
        <taxon>Sphaerisporangium</taxon>
    </lineage>
</organism>
<proteinExistence type="predicted"/>
<reference evidence="1 2" key="1">
    <citation type="submission" date="2020-08" db="EMBL/GenBank/DDBJ databases">
        <title>Sequencing the genomes of 1000 actinobacteria strains.</title>
        <authorList>
            <person name="Klenk H.-P."/>
        </authorList>
    </citation>
    <scope>NUCLEOTIDE SEQUENCE [LARGE SCALE GENOMIC DNA]</scope>
    <source>
        <strain evidence="1 2">DSM 45790</strain>
    </source>
</reference>
<name>A0A7W9DS67_9ACTN</name>
<accession>A0A7W9DS67</accession>
<keyword evidence="2" id="KW-1185">Reference proteome</keyword>
<evidence type="ECO:0000313" key="2">
    <source>
        <dbReference type="Proteomes" id="UP000588112"/>
    </source>
</evidence>
<comment type="caution">
    <text evidence="1">The sequence shown here is derived from an EMBL/GenBank/DDBJ whole genome shotgun (WGS) entry which is preliminary data.</text>
</comment>
<protein>
    <submittedName>
        <fullName evidence="1">Uncharacterized protein</fullName>
    </submittedName>
</protein>